<feature type="compositionally biased region" description="Pro residues" evidence="1">
    <location>
        <begin position="26"/>
        <end position="35"/>
    </location>
</feature>
<evidence type="ECO:0000313" key="3">
    <source>
        <dbReference type="Proteomes" id="UP000000311"/>
    </source>
</evidence>
<protein>
    <submittedName>
        <fullName evidence="2">Uncharacterized protein</fullName>
    </submittedName>
</protein>
<feature type="region of interest" description="Disordered" evidence="1">
    <location>
        <begin position="1"/>
        <end position="59"/>
    </location>
</feature>
<name>E2A886_CAMFO</name>
<gene>
    <name evidence="2" type="ORF">EAG_11135</name>
</gene>
<keyword evidence="3" id="KW-1185">Reference proteome</keyword>
<dbReference type="AlphaFoldDB" id="E2A886"/>
<dbReference type="Proteomes" id="UP000000311">
    <property type="component" value="Unassembled WGS sequence"/>
</dbReference>
<feature type="compositionally biased region" description="Basic and acidic residues" evidence="1">
    <location>
        <begin position="96"/>
        <end position="110"/>
    </location>
</feature>
<feature type="compositionally biased region" description="Low complexity" evidence="1">
    <location>
        <begin position="1"/>
        <end position="16"/>
    </location>
</feature>
<feature type="compositionally biased region" description="Low complexity" evidence="1">
    <location>
        <begin position="77"/>
        <end position="92"/>
    </location>
</feature>
<organism evidence="3">
    <name type="scientific">Camponotus floridanus</name>
    <name type="common">Florida carpenter ant</name>
    <dbReference type="NCBI Taxonomy" id="104421"/>
    <lineage>
        <taxon>Eukaryota</taxon>
        <taxon>Metazoa</taxon>
        <taxon>Ecdysozoa</taxon>
        <taxon>Arthropoda</taxon>
        <taxon>Hexapoda</taxon>
        <taxon>Insecta</taxon>
        <taxon>Pterygota</taxon>
        <taxon>Neoptera</taxon>
        <taxon>Endopterygota</taxon>
        <taxon>Hymenoptera</taxon>
        <taxon>Apocrita</taxon>
        <taxon>Aculeata</taxon>
        <taxon>Formicoidea</taxon>
        <taxon>Formicidae</taxon>
        <taxon>Formicinae</taxon>
        <taxon>Camponotus</taxon>
    </lineage>
</organism>
<evidence type="ECO:0000313" key="2">
    <source>
        <dbReference type="EMBL" id="EFN70352.1"/>
    </source>
</evidence>
<accession>E2A886</accession>
<evidence type="ECO:0000256" key="1">
    <source>
        <dbReference type="SAM" id="MobiDB-lite"/>
    </source>
</evidence>
<dbReference type="EMBL" id="GL437497">
    <property type="protein sequence ID" value="EFN70352.1"/>
    <property type="molecule type" value="Genomic_DNA"/>
</dbReference>
<sequence length="110" mass="11671">MAAKTHAHAVTTAAAAGRCLHASTSSPPPPPPPPISRLVDRQTLRTPARLGGATLGGPRVFRNSGNAFGRMMHREFSSPPTSSLMLSLPSKLSHSRHVETRSDGDEQRAL</sequence>
<feature type="region of interest" description="Disordered" evidence="1">
    <location>
        <begin position="71"/>
        <end position="110"/>
    </location>
</feature>
<reference evidence="2 3" key="1">
    <citation type="journal article" date="2010" name="Science">
        <title>Genomic comparison of the ants Camponotus floridanus and Harpegnathos saltator.</title>
        <authorList>
            <person name="Bonasio R."/>
            <person name="Zhang G."/>
            <person name="Ye C."/>
            <person name="Mutti N.S."/>
            <person name="Fang X."/>
            <person name="Qin N."/>
            <person name="Donahue G."/>
            <person name="Yang P."/>
            <person name="Li Q."/>
            <person name="Li C."/>
            <person name="Zhang P."/>
            <person name="Huang Z."/>
            <person name="Berger S.L."/>
            <person name="Reinberg D."/>
            <person name="Wang J."/>
            <person name="Liebig J."/>
        </authorList>
    </citation>
    <scope>NUCLEOTIDE SEQUENCE [LARGE SCALE GENOMIC DNA]</scope>
    <source>
        <strain evidence="3">C129</strain>
    </source>
</reference>
<dbReference type="InParanoid" id="E2A886"/>
<proteinExistence type="predicted"/>